<organism evidence="3 4">
    <name type="scientific">Euplotes crassus</name>
    <dbReference type="NCBI Taxonomy" id="5936"/>
    <lineage>
        <taxon>Eukaryota</taxon>
        <taxon>Sar</taxon>
        <taxon>Alveolata</taxon>
        <taxon>Ciliophora</taxon>
        <taxon>Intramacronucleata</taxon>
        <taxon>Spirotrichea</taxon>
        <taxon>Hypotrichia</taxon>
        <taxon>Euplotida</taxon>
        <taxon>Euplotidae</taxon>
        <taxon>Moneuplotes</taxon>
    </lineage>
</organism>
<dbReference type="AlphaFoldDB" id="A0AAD2DBN2"/>
<dbReference type="Proteomes" id="UP001295684">
    <property type="component" value="Unassembled WGS sequence"/>
</dbReference>
<name>A0AAD2DBN2_EUPCR</name>
<evidence type="ECO:0008006" key="5">
    <source>
        <dbReference type="Google" id="ProtNLM"/>
    </source>
</evidence>
<keyword evidence="4" id="KW-1185">Reference proteome</keyword>
<proteinExistence type="predicted"/>
<evidence type="ECO:0000313" key="3">
    <source>
        <dbReference type="EMBL" id="CAI2386810.1"/>
    </source>
</evidence>
<feature type="compositionally biased region" description="Polar residues" evidence="2">
    <location>
        <begin position="261"/>
        <end position="275"/>
    </location>
</feature>
<reference evidence="3" key="1">
    <citation type="submission" date="2023-07" db="EMBL/GenBank/DDBJ databases">
        <authorList>
            <consortium name="AG Swart"/>
            <person name="Singh M."/>
            <person name="Singh A."/>
            <person name="Seah K."/>
            <person name="Emmerich C."/>
        </authorList>
    </citation>
    <scope>NUCLEOTIDE SEQUENCE</scope>
    <source>
        <strain evidence="3">DP1</strain>
    </source>
</reference>
<feature type="coiled-coil region" evidence="1">
    <location>
        <begin position="363"/>
        <end position="452"/>
    </location>
</feature>
<evidence type="ECO:0000256" key="1">
    <source>
        <dbReference type="SAM" id="Coils"/>
    </source>
</evidence>
<evidence type="ECO:0000256" key="2">
    <source>
        <dbReference type="SAM" id="MobiDB-lite"/>
    </source>
</evidence>
<sequence>MPTEFERDHSPSNSSRIINGKKETLKTFIKVWNSYTKYIHKQCIQKRCFVSPFVGSFLQAEDKKFKYIPNKDFIGAGKLKYEVNGKKEFEGNLPIDYSPEDMPIIPMSASSISQVCGIVRSQVLEILKEIFAKFIEMSSKKEDISLDLKIGELCVTSNSQLIFKNKENKTDEKNRKEDIKRIMREADEAYMSMTKNPAINYNVDRLASDKLSMCSGSTYYVSVMTPRTKARSVISSRPGGSRKRTQKWSVFKGDRKRNSDMTRTQGKEFSNNKSVDNRNLSVCSAENRKAKQVVNPKRLFTNNGIIHKMDENIADNAYGTIKEKQKMNRSLQNIKKKSMPYPFLASFINKRIGGRHFGKRVEFENKEQAYKNYAEQFKFLKDNQDLRKLQREEKRRKEFEEMLTLKEEAIRDDIERQVDHKTKQDEFKREMTQMAEQKKAKARQEREFKENETFDYFPYTHGESIDNMKENYKKVVLSNINDQAKSHKRVSTASQASTRKRSTRSNIACRTGYHNPLSNDYLMADEKEQKFVSKERHPEVLNSALKRFENSLLQKERQQMIDKQEFKDQIEHNRQYEIMIQDKINNEKKMNRDHLLKQINDTKIKSLLEKMEKKKYIRTNYGPEENDLSLIKMSQKKETGIKDLQHILKLQAKNKKQIEDFEKNQFKQESINSLKINEKILNDLKEIKKATKAANIQANVESWGLHSSLKQRQET</sequence>
<accession>A0AAD2DBN2</accession>
<protein>
    <recommendedName>
        <fullName evidence="5">CCDC81 HU domain-containing protein</fullName>
    </recommendedName>
</protein>
<dbReference type="EMBL" id="CAMPGE010029347">
    <property type="protein sequence ID" value="CAI2386810.1"/>
    <property type="molecule type" value="Genomic_DNA"/>
</dbReference>
<evidence type="ECO:0000313" key="4">
    <source>
        <dbReference type="Proteomes" id="UP001295684"/>
    </source>
</evidence>
<keyword evidence="1" id="KW-0175">Coiled coil</keyword>
<comment type="caution">
    <text evidence="3">The sequence shown here is derived from an EMBL/GenBank/DDBJ whole genome shotgun (WGS) entry which is preliminary data.</text>
</comment>
<feature type="region of interest" description="Disordered" evidence="2">
    <location>
        <begin position="254"/>
        <end position="275"/>
    </location>
</feature>
<gene>
    <name evidence="3" type="ORF">ECRASSUSDP1_LOCUS28435</name>
</gene>